<dbReference type="PANTHER" id="PTHR47200:SF2">
    <property type="entry name" value="THYLAKOID LUMENAL 15 KDA PROTEIN 1, CHLOROPLASTIC"/>
    <property type="match status" value="1"/>
</dbReference>
<dbReference type="AlphaFoldDB" id="A0AAP0BUD0"/>
<dbReference type="SUPFAM" id="SSF141571">
    <property type="entry name" value="Pentapeptide repeat-like"/>
    <property type="match status" value="1"/>
</dbReference>
<reference evidence="1 2" key="1">
    <citation type="journal article" date="2022" name="Nat. Plants">
        <title>Genomes of leafy and leafless Platanthera orchids illuminate the evolution of mycoheterotrophy.</title>
        <authorList>
            <person name="Li M.H."/>
            <person name="Liu K.W."/>
            <person name="Li Z."/>
            <person name="Lu H.C."/>
            <person name="Ye Q.L."/>
            <person name="Zhang D."/>
            <person name="Wang J.Y."/>
            <person name="Li Y.F."/>
            <person name="Zhong Z.M."/>
            <person name="Liu X."/>
            <person name="Yu X."/>
            <person name="Liu D.K."/>
            <person name="Tu X.D."/>
            <person name="Liu B."/>
            <person name="Hao Y."/>
            <person name="Liao X.Y."/>
            <person name="Jiang Y.T."/>
            <person name="Sun W.H."/>
            <person name="Chen J."/>
            <person name="Chen Y.Q."/>
            <person name="Ai Y."/>
            <person name="Zhai J.W."/>
            <person name="Wu S.S."/>
            <person name="Zhou Z."/>
            <person name="Hsiao Y.Y."/>
            <person name="Wu W.L."/>
            <person name="Chen Y.Y."/>
            <person name="Lin Y.F."/>
            <person name="Hsu J.L."/>
            <person name="Li C.Y."/>
            <person name="Wang Z.W."/>
            <person name="Zhao X."/>
            <person name="Zhong W.Y."/>
            <person name="Ma X.K."/>
            <person name="Ma L."/>
            <person name="Huang J."/>
            <person name="Chen G.Z."/>
            <person name="Huang M.Z."/>
            <person name="Huang L."/>
            <person name="Peng D.H."/>
            <person name="Luo Y.B."/>
            <person name="Zou S.Q."/>
            <person name="Chen S.P."/>
            <person name="Lan S."/>
            <person name="Tsai W.C."/>
            <person name="Van de Peer Y."/>
            <person name="Liu Z.J."/>
        </authorList>
    </citation>
    <scope>NUCLEOTIDE SEQUENCE [LARGE SCALE GENOMIC DNA]</scope>
    <source>
        <strain evidence="1">Lor287</strain>
    </source>
</reference>
<dbReference type="InterPro" id="IPR044213">
    <property type="entry name" value="At2g44920-like"/>
</dbReference>
<dbReference type="Gene3D" id="2.160.20.80">
    <property type="entry name" value="E3 ubiquitin-protein ligase SopA"/>
    <property type="match status" value="1"/>
</dbReference>
<dbReference type="Proteomes" id="UP001418222">
    <property type="component" value="Unassembled WGS sequence"/>
</dbReference>
<evidence type="ECO:0000313" key="1">
    <source>
        <dbReference type="EMBL" id="KAK8950715.1"/>
    </source>
</evidence>
<dbReference type="PANTHER" id="PTHR47200">
    <property type="entry name" value="THYLAKOID LUMENAL 15 KDA PROTEIN 1, CHLOROPLASTIC"/>
    <property type="match status" value="1"/>
</dbReference>
<protein>
    <submittedName>
        <fullName evidence="1">Uncharacterized protein</fullName>
    </submittedName>
</protein>
<organism evidence="1 2">
    <name type="scientific">Platanthera zijinensis</name>
    <dbReference type="NCBI Taxonomy" id="2320716"/>
    <lineage>
        <taxon>Eukaryota</taxon>
        <taxon>Viridiplantae</taxon>
        <taxon>Streptophyta</taxon>
        <taxon>Embryophyta</taxon>
        <taxon>Tracheophyta</taxon>
        <taxon>Spermatophyta</taxon>
        <taxon>Magnoliopsida</taxon>
        <taxon>Liliopsida</taxon>
        <taxon>Asparagales</taxon>
        <taxon>Orchidaceae</taxon>
        <taxon>Orchidoideae</taxon>
        <taxon>Orchideae</taxon>
        <taxon>Orchidinae</taxon>
        <taxon>Platanthera</taxon>
    </lineage>
</organism>
<dbReference type="EMBL" id="JBBWWQ010000003">
    <property type="protein sequence ID" value="KAK8950715.1"/>
    <property type="molecule type" value="Genomic_DNA"/>
</dbReference>
<gene>
    <name evidence="1" type="ORF">KSP39_PZI004191</name>
</gene>
<evidence type="ECO:0000313" key="2">
    <source>
        <dbReference type="Proteomes" id="UP001418222"/>
    </source>
</evidence>
<name>A0AAP0BUD0_9ASPA</name>
<keyword evidence="2" id="KW-1185">Reference proteome</keyword>
<proteinExistence type="predicted"/>
<dbReference type="GO" id="GO:0009534">
    <property type="term" value="C:chloroplast thylakoid"/>
    <property type="evidence" value="ECO:0007669"/>
    <property type="project" value="TreeGrafter"/>
</dbReference>
<accession>A0AAP0BUD0</accession>
<comment type="caution">
    <text evidence="1">The sequence shown here is derived from an EMBL/GenBank/DDBJ whole genome shotgun (WGS) entry which is preliminary data.</text>
</comment>
<sequence>MALHALHRESIISITPTFPKSFFCTLPTLRWSSRPRPLHFPFRNFSPGMGIFSSFENNGSSLDPGICLPKSIGLSLVHFSTLTLLAASLSLVDPALAFKGGGPYGTGVTRGQDLTGKDFSGKSLIKQDFKTSILRQAIFRGAKLLAASFFDADLTGKPFPRECAVGCGVPWGMMDKVLEEVQEITRVGLSCSRELLLCVRLSRGAAIRQMPLRWNGQGEAVPADGIPLPRARGRVVIIGQLNADRCPVCHRLVDCFLQVLEVLVRAGLSGLKPKATLLPSKALFCFFCSCVAGLRADVLDRVLDLEFNDSTVKLPLECSVLGCVVMILFRSVSACLWNMVWGPGRTLYYILLDG</sequence>